<dbReference type="EMBL" id="LVVM01006118">
    <property type="protein sequence ID" value="OJA08918.1"/>
    <property type="molecule type" value="Genomic_DNA"/>
</dbReference>
<dbReference type="InterPro" id="IPR021109">
    <property type="entry name" value="Peptidase_aspartic_dom_sf"/>
</dbReference>
<accession>A0A1J8PI40</accession>
<evidence type="ECO:0000313" key="2">
    <source>
        <dbReference type="EMBL" id="OJA08918.1"/>
    </source>
</evidence>
<protein>
    <recommendedName>
        <fullName evidence="1">DUF4100 domain-containing protein</fullName>
    </recommendedName>
</protein>
<dbReference type="OrthoDB" id="3202009at2759"/>
<organism evidence="2 3">
    <name type="scientific">Rhizopogon vesiculosus</name>
    <dbReference type="NCBI Taxonomy" id="180088"/>
    <lineage>
        <taxon>Eukaryota</taxon>
        <taxon>Fungi</taxon>
        <taxon>Dikarya</taxon>
        <taxon>Basidiomycota</taxon>
        <taxon>Agaricomycotina</taxon>
        <taxon>Agaricomycetes</taxon>
        <taxon>Agaricomycetidae</taxon>
        <taxon>Boletales</taxon>
        <taxon>Suillineae</taxon>
        <taxon>Rhizopogonaceae</taxon>
        <taxon>Rhizopogon</taxon>
    </lineage>
</organism>
<dbReference type="STRING" id="180088.A0A1J8PI40"/>
<dbReference type="InterPro" id="IPR025165">
    <property type="entry name" value="DUF4100"/>
</dbReference>
<evidence type="ECO:0000313" key="3">
    <source>
        <dbReference type="Proteomes" id="UP000183567"/>
    </source>
</evidence>
<proteinExistence type="predicted"/>
<name>A0A1J8PI40_9AGAM</name>
<evidence type="ECO:0000259" key="1">
    <source>
        <dbReference type="Pfam" id="PF13352"/>
    </source>
</evidence>
<reference evidence="2 3" key="1">
    <citation type="submission" date="2016-03" db="EMBL/GenBank/DDBJ databases">
        <title>Comparative genomics of the ectomycorrhizal sister species Rhizopogon vinicolor and Rhizopogon vesiculosus (Basidiomycota: Boletales) reveals a divergence of the mating type B locus.</title>
        <authorList>
            <person name="Mujic A.B."/>
            <person name="Kuo A."/>
            <person name="Tritt A."/>
            <person name="Lipzen A."/>
            <person name="Chen C."/>
            <person name="Johnson J."/>
            <person name="Sharma A."/>
            <person name="Barry K."/>
            <person name="Grigoriev I.V."/>
            <person name="Spatafora J.W."/>
        </authorList>
    </citation>
    <scope>NUCLEOTIDE SEQUENCE [LARGE SCALE GENOMIC DNA]</scope>
    <source>
        <strain evidence="2 3">AM-OR11-056</strain>
    </source>
</reference>
<comment type="caution">
    <text evidence="2">The sequence shown here is derived from an EMBL/GenBank/DDBJ whole genome shotgun (WGS) entry which is preliminary data.</text>
</comment>
<gene>
    <name evidence="2" type="ORF">AZE42_13902</name>
</gene>
<feature type="non-terminal residue" evidence="2">
    <location>
        <position position="152"/>
    </location>
</feature>
<dbReference type="AlphaFoldDB" id="A0A1J8PI40"/>
<feature type="domain" description="DUF4100" evidence="1">
    <location>
        <begin position="2"/>
        <end position="33"/>
    </location>
</feature>
<dbReference type="Gene3D" id="2.40.70.10">
    <property type="entry name" value="Acid Proteases"/>
    <property type="match status" value="1"/>
</dbReference>
<dbReference type="Pfam" id="PF13352">
    <property type="entry name" value="DUF4100"/>
    <property type="match status" value="1"/>
</dbReference>
<dbReference type="Proteomes" id="UP000183567">
    <property type="component" value="Unassembled WGS sequence"/>
</dbReference>
<sequence length="152" mass="16861">MMQTAISLPVSDILAISPKLRKQFKDQTTTRRVAVSMASANELSGHSPERLWDEYEHTLHCAEDGTITAHHSIPLRCIEAMILGRSFTCVLDQGTEIIVMHKDIWQSLGVPLRSDHVMTMESANKSKDATLGVIENLGFDFSGGEIQLQVQV</sequence>
<keyword evidence="3" id="KW-1185">Reference proteome</keyword>